<dbReference type="PROSITE" id="PS50267">
    <property type="entry name" value="NA_NEUROTRAN_SYMP_3"/>
    <property type="match status" value="1"/>
</dbReference>
<dbReference type="PRINTS" id="PR00176">
    <property type="entry name" value="NANEUSMPORT"/>
</dbReference>
<keyword evidence="7 11" id="KW-0472">Membrane</keyword>
<feature type="binding site" evidence="8">
    <location>
        <position position="421"/>
    </location>
    <ligand>
        <name>Na(+)</name>
        <dbReference type="ChEBI" id="CHEBI:29101"/>
        <label>1</label>
    </ligand>
</feature>
<feature type="transmembrane region" description="Helical" evidence="11">
    <location>
        <begin position="448"/>
        <end position="466"/>
    </location>
</feature>
<dbReference type="GO" id="GO:0015293">
    <property type="term" value="F:symporter activity"/>
    <property type="evidence" value="ECO:0007669"/>
    <property type="project" value="UniProtKB-KW"/>
</dbReference>
<evidence type="ECO:0000313" key="13">
    <source>
        <dbReference type="Proteomes" id="UP001516400"/>
    </source>
</evidence>
<feature type="binding site" evidence="8">
    <location>
        <position position="80"/>
    </location>
    <ligand>
        <name>Na(+)</name>
        <dbReference type="ChEBI" id="CHEBI:29101"/>
        <label>1</label>
    </ligand>
</feature>
<evidence type="ECO:0000313" key="12">
    <source>
        <dbReference type="EMBL" id="KAL3267705.1"/>
    </source>
</evidence>
<dbReference type="Pfam" id="PF00209">
    <property type="entry name" value="SNF"/>
    <property type="match status" value="1"/>
</dbReference>
<feature type="disulfide bond" evidence="9">
    <location>
        <begin position="185"/>
        <end position="194"/>
    </location>
</feature>
<feature type="transmembrane region" description="Helical" evidence="11">
    <location>
        <begin position="267"/>
        <end position="286"/>
    </location>
</feature>
<feature type="binding site" evidence="8">
    <location>
        <position position="418"/>
    </location>
    <ligand>
        <name>Na(+)</name>
        <dbReference type="ChEBI" id="CHEBI:29101"/>
        <label>1</label>
    </ligand>
</feature>
<feature type="transmembrane region" description="Helical" evidence="11">
    <location>
        <begin position="528"/>
        <end position="546"/>
    </location>
</feature>
<dbReference type="AlphaFoldDB" id="A0ABD2MMU2"/>
<dbReference type="EMBL" id="JABFTP020000021">
    <property type="protein sequence ID" value="KAL3267705.1"/>
    <property type="molecule type" value="Genomic_DNA"/>
</dbReference>
<evidence type="ECO:0000256" key="2">
    <source>
        <dbReference type="ARBA" id="ARBA00006459"/>
    </source>
</evidence>
<dbReference type="Proteomes" id="UP001516400">
    <property type="component" value="Unassembled WGS sequence"/>
</dbReference>
<dbReference type="PROSITE" id="PS00610">
    <property type="entry name" value="NA_NEUROTRAN_SYMP_1"/>
    <property type="match status" value="1"/>
</dbReference>
<dbReference type="PANTHER" id="PTHR11616:SF254">
    <property type="entry name" value="TRANSPORTER"/>
    <property type="match status" value="1"/>
</dbReference>
<evidence type="ECO:0000256" key="3">
    <source>
        <dbReference type="ARBA" id="ARBA00022448"/>
    </source>
</evidence>
<dbReference type="PANTHER" id="PTHR11616">
    <property type="entry name" value="SODIUM/CHLORIDE DEPENDENT TRANSPORTER"/>
    <property type="match status" value="1"/>
</dbReference>
<comment type="similarity">
    <text evidence="2 10">Belongs to the sodium:neurotransmitter symporter (SNF) (TC 2.A.22) family.</text>
</comment>
<evidence type="ECO:0000256" key="11">
    <source>
        <dbReference type="SAM" id="Phobius"/>
    </source>
</evidence>
<comment type="subcellular location">
    <subcellularLocation>
        <location evidence="1">Membrane</location>
        <topology evidence="1">Multi-pass membrane protein</topology>
    </subcellularLocation>
</comment>
<keyword evidence="3 10" id="KW-0813">Transport</keyword>
<sequence>MPELFSAKFEKVATKLFRLGNGTGEDTLNEESFVKLNFPKKATYQEGDVMDIENAAAHILGRGGWGNKLDFLFSCISLSVGLGNVWRFPYLCYKNGGGTFLFTYTISMILCGIPLFFQEVAIGQFLGSGGMTFVGQLCPILKGVGYASMTIVFLLDVYYCIIIAWTIFYIISIIAYLPDLPWSGCGNWWNTENCFSTLTNISNSSLDNSTRTSPVEEYFERRVLGITNDAGEFTDLQWTLFVCLIIGWLTVYAVIRRGLHQSGKVIWFSALFPYVVLFILLGRAVTLEGASNGLLYYVTPRWDELLSPGPWMEGATQIFFAYSIGCGALPALGSYNKFHHNSYKDAMITCVINTLTSVIAGVVTFSLLGHIALEQGTQVENVVKSGPGLVFLTYPGVVLKLPGAPFWAGTFFFMLLVLGIDSQFCLVESFITGILDNWSQELRPYRTQFTACVSALMFLFGIPMVTKGGMYVFQLMDFYSASGIPLLWVCFFQTVGLSWVFGVDQLCDCIQQMMGIKPGWFWRLTWKYISPAVMIIILISQCLQFQTLTYGDYKYPVWANVIGLCLSLSSMMWIPLYAIYYVIKGPDTLIKNFRLGLKPTVKLRKLTDREKRSSLPVTDSNVGLLIPNSKQCLSEVS</sequence>
<proteinExistence type="inferred from homology"/>
<feature type="transmembrane region" description="Helical" evidence="11">
    <location>
        <begin position="486"/>
        <end position="507"/>
    </location>
</feature>
<evidence type="ECO:0000256" key="8">
    <source>
        <dbReference type="PIRSR" id="PIRSR600175-1"/>
    </source>
</evidence>
<keyword evidence="9" id="KW-1015">Disulfide bond</keyword>
<evidence type="ECO:0000256" key="6">
    <source>
        <dbReference type="ARBA" id="ARBA00022989"/>
    </source>
</evidence>
<feature type="transmembrane region" description="Helical" evidence="11">
    <location>
        <begin position="100"/>
        <end position="117"/>
    </location>
</feature>
<name>A0ABD2MMU2_9CUCU</name>
<keyword evidence="6 11" id="KW-1133">Transmembrane helix</keyword>
<organism evidence="12 13">
    <name type="scientific">Cryptolaemus montrouzieri</name>
    <dbReference type="NCBI Taxonomy" id="559131"/>
    <lineage>
        <taxon>Eukaryota</taxon>
        <taxon>Metazoa</taxon>
        <taxon>Ecdysozoa</taxon>
        <taxon>Arthropoda</taxon>
        <taxon>Hexapoda</taxon>
        <taxon>Insecta</taxon>
        <taxon>Pterygota</taxon>
        <taxon>Neoptera</taxon>
        <taxon>Endopterygota</taxon>
        <taxon>Coleoptera</taxon>
        <taxon>Polyphaga</taxon>
        <taxon>Cucujiformia</taxon>
        <taxon>Coccinelloidea</taxon>
        <taxon>Coccinellidae</taxon>
        <taxon>Scymninae</taxon>
        <taxon>Scymnini</taxon>
        <taxon>Cryptolaemus</taxon>
    </lineage>
</organism>
<keyword evidence="5 10" id="KW-0769">Symport</keyword>
<feature type="binding site" evidence="8">
    <location>
        <position position="422"/>
    </location>
    <ligand>
        <name>Na(+)</name>
        <dbReference type="ChEBI" id="CHEBI:29101"/>
        <label>1</label>
    </ligand>
</feature>
<feature type="transmembrane region" description="Helical" evidence="11">
    <location>
        <begin position="153"/>
        <end position="177"/>
    </location>
</feature>
<keyword evidence="8" id="KW-0479">Metal-binding</keyword>
<feature type="binding site" evidence="8">
    <location>
        <position position="84"/>
    </location>
    <ligand>
        <name>Na(+)</name>
        <dbReference type="ChEBI" id="CHEBI:29101"/>
        <label>1</label>
    </ligand>
</feature>
<evidence type="ECO:0000256" key="5">
    <source>
        <dbReference type="ARBA" id="ARBA00022847"/>
    </source>
</evidence>
<dbReference type="InterPro" id="IPR037272">
    <property type="entry name" value="SNS_sf"/>
</dbReference>
<evidence type="ECO:0000256" key="10">
    <source>
        <dbReference type="RuleBase" id="RU003732"/>
    </source>
</evidence>
<evidence type="ECO:0000256" key="7">
    <source>
        <dbReference type="ARBA" id="ARBA00023136"/>
    </source>
</evidence>
<accession>A0ABD2MMU2</accession>
<evidence type="ECO:0000256" key="9">
    <source>
        <dbReference type="PIRSR" id="PIRSR600175-2"/>
    </source>
</evidence>
<keyword evidence="13" id="KW-1185">Reference proteome</keyword>
<evidence type="ECO:0000256" key="1">
    <source>
        <dbReference type="ARBA" id="ARBA00004141"/>
    </source>
</evidence>
<dbReference type="InterPro" id="IPR000175">
    <property type="entry name" value="Na/ntran_symport"/>
</dbReference>
<feature type="transmembrane region" description="Helical" evidence="11">
    <location>
        <begin position="236"/>
        <end position="255"/>
    </location>
</feature>
<keyword evidence="8" id="KW-0915">Sodium</keyword>
<dbReference type="GO" id="GO:0016020">
    <property type="term" value="C:membrane"/>
    <property type="evidence" value="ECO:0007669"/>
    <property type="project" value="UniProtKB-SubCell"/>
</dbReference>
<feature type="transmembrane region" description="Helical" evidence="11">
    <location>
        <begin position="558"/>
        <end position="583"/>
    </location>
</feature>
<feature type="binding site" evidence="8">
    <location>
        <position position="353"/>
    </location>
    <ligand>
        <name>Na(+)</name>
        <dbReference type="ChEBI" id="CHEBI:29101"/>
        <label>1</label>
    </ligand>
</feature>
<evidence type="ECO:0000256" key="4">
    <source>
        <dbReference type="ARBA" id="ARBA00022692"/>
    </source>
</evidence>
<protein>
    <recommendedName>
        <fullName evidence="10">Transporter</fullName>
    </recommendedName>
</protein>
<gene>
    <name evidence="12" type="ORF">HHI36_006837</name>
</gene>
<keyword evidence="4 10" id="KW-0812">Transmembrane</keyword>
<comment type="caution">
    <text evidence="12">The sequence shown here is derived from an EMBL/GenBank/DDBJ whole genome shotgun (WGS) entry which is preliminary data.</text>
</comment>
<feature type="transmembrane region" description="Helical" evidence="11">
    <location>
        <begin position="406"/>
        <end position="427"/>
    </location>
</feature>
<feature type="transmembrane region" description="Helical" evidence="11">
    <location>
        <begin position="315"/>
        <end position="335"/>
    </location>
</feature>
<feature type="transmembrane region" description="Helical" evidence="11">
    <location>
        <begin position="347"/>
        <end position="373"/>
    </location>
</feature>
<dbReference type="SUPFAM" id="SSF161070">
    <property type="entry name" value="SNF-like"/>
    <property type="match status" value="1"/>
</dbReference>
<reference evidence="12 13" key="1">
    <citation type="journal article" date="2021" name="BMC Biol.">
        <title>Horizontally acquired antibacterial genes associated with adaptive radiation of ladybird beetles.</title>
        <authorList>
            <person name="Li H.S."/>
            <person name="Tang X.F."/>
            <person name="Huang Y.H."/>
            <person name="Xu Z.Y."/>
            <person name="Chen M.L."/>
            <person name="Du X.Y."/>
            <person name="Qiu B.Y."/>
            <person name="Chen P.T."/>
            <person name="Zhang W."/>
            <person name="Slipinski A."/>
            <person name="Escalona H.E."/>
            <person name="Waterhouse R.M."/>
            <person name="Zwick A."/>
            <person name="Pang H."/>
        </authorList>
    </citation>
    <scope>NUCLEOTIDE SEQUENCE [LARGE SCALE GENOMIC DNA]</scope>
    <source>
        <strain evidence="12">SYSU2018</strain>
    </source>
</reference>